<evidence type="ECO:0000313" key="4">
    <source>
        <dbReference type="Proteomes" id="UP001152523"/>
    </source>
</evidence>
<evidence type="ECO:0000313" key="3">
    <source>
        <dbReference type="EMBL" id="CAH9126614.1"/>
    </source>
</evidence>
<proteinExistence type="predicted"/>
<keyword evidence="4" id="KW-1185">Reference proteome</keyword>
<feature type="transmembrane region" description="Helical" evidence="1">
    <location>
        <begin position="103"/>
        <end position="127"/>
    </location>
</feature>
<gene>
    <name evidence="3" type="ORF">CEPIT_LOCUS27672</name>
</gene>
<keyword evidence="1" id="KW-1133">Transmembrane helix</keyword>
<evidence type="ECO:0000256" key="1">
    <source>
        <dbReference type="SAM" id="Phobius"/>
    </source>
</evidence>
<keyword evidence="1" id="KW-0472">Membrane</keyword>
<dbReference type="EMBL" id="CAMAPF010000943">
    <property type="protein sequence ID" value="CAH9126614.1"/>
    <property type="molecule type" value="Genomic_DNA"/>
</dbReference>
<feature type="chain" id="PRO_5043964804" evidence="2">
    <location>
        <begin position="23"/>
        <end position="167"/>
    </location>
</feature>
<feature type="transmembrane region" description="Helical" evidence="1">
    <location>
        <begin position="79"/>
        <end position="96"/>
    </location>
</feature>
<accession>A0AAV0EU15</accession>
<comment type="caution">
    <text evidence="3">The sequence shown here is derived from an EMBL/GenBank/DDBJ whole genome shotgun (WGS) entry which is preliminary data.</text>
</comment>
<protein>
    <submittedName>
        <fullName evidence="3">Uncharacterized protein</fullName>
    </submittedName>
</protein>
<feature type="signal peptide" evidence="2">
    <location>
        <begin position="1"/>
        <end position="22"/>
    </location>
</feature>
<keyword evidence="2" id="KW-0732">Signal</keyword>
<sequence length="167" mass="19052">MGLEQHIMLILVVLTLGIATTSEKITLTDERGAVGRLYRDWIVKPWSAIPRVELVFTHIARVRLPPEPPPYQEELSDKILFQYYFLFSSTCFCFSLSRFGMNVWIFGVILIGRVSVPIVLGLNLTVSGLGSHVDLYEVTDSKSTLRVHDWICKSCLKIVLYVFFILI</sequence>
<dbReference type="AlphaFoldDB" id="A0AAV0EU15"/>
<keyword evidence="1" id="KW-0812">Transmembrane</keyword>
<organism evidence="3 4">
    <name type="scientific">Cuscuta epithymum</name>
    <dbReference type="NCBI Taxonomy" id="186058"/>
    <lineage>
        <taxon>Eukaryota</taxon>
        <taxon>Viridiplantae</taxon>
        <taxon>Streptophyta</taxon>
        <taxon>Embryophyta</taxon>
        <taxon>Tracheophyta</taxon>
        <taxon>Spermatophyta</taxon>
        <taxon>Magnoliopsida</taxon>
        <taxon>eudicotyledons</taxon>
        <taxon>Gunneridae</taxon>
        <taxon>Pentapetalae</taxon>
        <taxon>asterids</taxon>
        <taxon>lamiids</taxon>
        <taxon>Solanales</taxon>
        <taxon>Convolvulaceae</taxon>
        <taxon>Cuscuteae</taxon>
        <taxon>Cuscuta</taxon>
        <taxon>Cuscuta subgen. Cuscuta</taxon>
    </lineage>
</organism>
<dbReference type="Proteomes" id="UP001152523">
    <property type="component" value="Unassembled WGS sequence"/>
</dbReference>
<name>A0AAV0EU15_9ASTE</name>
<reference evidence="3" key="1">
    <citation type="submission" date="2022-07" db="EMBL/GenBank/DDBJ databases">
        <authorList>
            <person name="Macas J."/>
            <person name="Novak P."/>
            <person name="Neumann P."/>
        </authorList>
    </citation>
    <scope>NUCLEOTIDE SEQUENCE</scope>
</reference>
<evidence type="ECO:0000256" key="2">
    <source>
        <dbReference type="SAM" id="SignalP"/>
    </source>
</evidence>